<dbReference type="InterPro" id="IPR013746">
    <property type="entry name" value="HMG_CoA_synt_C_dom"/>
</dbReference>
<comment type="similarity">
    <text evidence="1">Belongs to the thiolase-like superfamily. HMG-CoA synthase family.</text>
</comment>
<evidence type="ECO:0000259" key="4">
    <source>
        <dbReference type="Pfam" id="PF08540"/>
    </source>
</evidence>
<dbReference type="AlphaFoldDB" id="A0A1M4STD2"/>
<keyword evidence="2" id="KW-0808">Transferase</keyword>
<reference evidence="5 6" key="1">
    <citation type="submission" date="2016-11" db="EMBL/GenBank/DDBJ databases">
        <authorList>
            <person name="Jaros S."/>
            <person name="Januszkiewicz K."/>
            <person name="Wedrychowicz H."/>
        </authorList>
    </citation>
    <scope>NUCLEOTIDE SEQUENCE [LARGE SCALE GENOMIC DNA]</scope>
    <source>
        <strain evidence="5 6">DSM 25661</strain>
    </source>
</reference>
<dbReference type="OrthoDB" id="9769523at2"/>
<dbReference type="GO" id="GO:0004421">
    <property type="term" value="F:hydroxymethylglutaryl-CoA synthase activity"/>
    <property type="evidence" value="ECO:0007669"/>
    <property type="project" value="InterPro"/>
</dbReference>
<name>A0A1M4STD2_9FLAO</name>
<feature type="domain" description="Hydroxymethylglutaryl-coenzyme A synthase N-terminal" evidence="3">
    <location>
        <begin position="2"/>
        <end position="175"/>
    </location>
</feature>
<protein>
    <submittedName>
        <fullName evidence="5">Hydroxymethylglutaryl-CoA synthase</fullName>
    </submittedName>
</protein>
<evidence type="ECO:0000256" key="2">
    <source>
        <dbReference type="ARBA" id="ARBA00022679"/>
    </source>
</evidence>
<sequence length="443" mass="50444">MNVGISHIAFSIPKLYLDVENFSKYRQIDAEKLKKGLGIYKMAFLDHHQDTATLAANALLDLVQTNQLDPRTLDRIYLSTESGLDSSKPTATYAVQMVEKQLESQFGERCFKHTDVVDMTFACIGGVDVSQNTLDYVRVNQKSKAVVIASDYAKYALNSPGEYTQGAGAVAMLVETEPKLISFNSEIGIGFKSEHDFFKPRRFYSKAKINGKAYDEDILQVFRDDPVFDGQFSNNCYQDRIREAYFNLKDKLKLKSTEPLFNRWRSIIFHLPYAFHGKRIFTEIYGIETKPQKQFSFEDLKALGKSNEYREFVNDKITAGQKASSEIGNLYSASIFMALISDIFYKQEKLNVGDQLGFIAYGSGSKSKVFQGKLTASFLTEINKTNLKQKLDYRKAISFATYKDLHQKTKSTSVLQPKNEFALEKIETTHTDQLGARFYTYQT</sequence>
<dbReference type="InterPro" id="IPR013528">
    <property type="entry name" value="HMG_CoA_synth_N"/>
</dbReference>
<accession>A0A1M4STD2</accession>
<evidence type="ECO:0000313" key="6">
    <source>
        <dbReference type="Proteomes" id="UP000184462"/>
    </source>
</evidence>
<dbReference type="STRING" id="1155689.SAMN05444278_101318"/>
<feature type="domain" description="Hydroxymethylglutaryl-coenzyme A synthase C-terminal" evidence="4">
    <location>
        <begin position="310"/>
        <end position="411"/>
    </location>
</feature>
<dbReference type="Pfam" id="PF01154">
    <property type="entry name" value="HMG_CoA_synt_N"/>
    <property type="match status" value="1"/>
</dbReference>
<dbReference type="GO" id="GO:0006084">
    <property type="term" value="P:acetyl-CoA metabolic process"/>
    <property type="evidence" value="ECO:0007669"/>
    <property type="project" value="InterPro"/>
</dbReference>
<evidence type="ECO:0000256" key="1">
    <source>
        <dbReference type="ARBA" id="ARBA00007061"/>
    </source>
</evidence>
<organism evidence="5 6">
    <name type="scientific">Psychroflexus salarius</name>
    <dbReference type="NCBI Taxonomy" id="1155689"/>
    <lineage>
        <taxon>Bacteria</taxon>
        <taxon>Pseudomonadati</taxon>
        <taxon>Bacteroidota</taxon>
        <taxon>Flavobacteriia</taxon>
        <taxon>Flavobacteriales</taxon>
        <taxon>Flavobacteriaceae</taxon>
        <taxon>Psychroflexus</taxon>
    </lineage>
</organism>
<dbReference type="RefSeq" id="WP_073191080.1">
    <property type="nucleotide sequence ID" value="NZ_FQTW01000001.1"/>
</dbReference>
<dbReference type="PANTHER" id="PTHR43323">
    <property type="entry name" value="3-HYDROXY-3-METHYLGLUTARYL COENZYME A SYNTHASE"/>
    <property type="match status" value="1"/>
</dbReference>
<dbReference type="InterPro" id="IPR016039">
    <property type="entry name" value="Thiolase-like"/>
</dbReference>
<proteinExistence type="inferred from homology"/>
<keyword evidence="6" id="KW-1185">Reference proteome</keyword>
<dbReference type="Pfam" id="PF08540">
    <property type="entry name" value="HMG_CoA_synt_C"/>
    <property type="match status" value="1"/>
</dbReference>
<dbReference type="CDD" id="cd00827">
    <property type="entry name" value="init_cond_enzymes"/>
    <property type="match status" value="1"/>
</dbReference>
<dbReference type="Gene3D" id="3.40.47.10">
    <property type="match status" value="1"/>
</dbReference>
<gene>
    <name evidence="5" type="ORF">SAMN05444278_101318</name>
</gene>
<evidence type="ECO:0000313" key="5">
    <source>
        <dbReference type="EMBL" id="SHE35451.1"/>
    </source>
</evidence>
<dbReference type="Proteomes" id="UP000184462">
    <property type="component" value="Unassembled WGS sequence"/>
</dbReference>
<dbReference type="PANTHER" id="PTHR43323:SF2">
    <property type="entry name" value="HYDROXYMETHYLGLUTARYL-COA SYNTHASE"/>
    <property type="match status" value="1"/>
</dbReference>
<dbReference type="EMBL" id="FQTW01000001">
    <property type="protein sequence ID" value="SHE35451.1"/>
    <property type="molecule type" value="Genomic_DNA"/>
</dbReference>
<dbReference type="SUPFAM" id="SSF53901">
    <property type="entry name" value="Thiolase-like"/>
    <property type="match status" value="2"/>
</dbReference>
<evidence type="ECO:0000259" key="3">
    <source>
        <dbReference type="Pfam" id="PF01154"/>
    </source>
</evidence>